<keyword evidence="1" id="KW-0812">Transmembrane</keyword>
<dbReference type="EMBL" id="CABIKO010000302">
    <property type="protein sequence ID" value="VVA33766.1"/>
    <property type="molecule type" value="Genomic_DNA"/>
</dbReference>
<accession>A0A5E4G241</accession>
<evidence type="ECO:0000313" key="2">
    <source>
        <dbReference type="EMBL" id="VVA33766.1"/>
    </source>
</evidence>
<proteinExistence type="predicted"/>
<organism evidence="2 3">
    <name type="scientific">Prunus dulcis</name>
    <name type="common">Almond</name>
    <name type="synonym">Amygdalus dulcis</name>
    <dbReference type="NCBI Taxonomy" id="3755"/>
    <lineage>
        <taxon>Eukaryota</taxon>
        <taxon>Viridiplantae</taxon>
        <taxon>Streptophyta</taxon>
        <taxon>Embryophyta</taxon>
        <taxon>Tracheophyta</taxon>
        <taxon>Spermatophyta</taxon>
        <taxon>Magnoliopsida</taxon>
        <taxon>eudicotyledons</taxon>
        <taxon>Gunneridae</taxon>
        <taxon>Pentapetalae</taxon>
        <taxon>rosids</taxon>
        <taxon>fabids</taxon>
        <taxon>Rosales</taxon>
        <taxon>Rosaceae</taxon>
        <taxon>Amygdaloideae</taxon>
        <taxon>Amygdaleae</taxon>
        <taxon>Prunus</taxon>
    </lineage>
</organism>
<name>A0A5E4G241_PRUDU</name>
<keyword evidence="1" id="KW-0472">Membrane</keyword>
<reference evidence="3" key="1">
    <citation type="journal article" date="2020" name="Plant J.">
        <title>Transposons played a major role in the diversification between the closely related almond and peach genomes: results from the almond genome sequence.</title>
        <authorList>
            <person name="Alioto T."/>
            <person name="Alexiou K.G."/>
            <person name="Bardil A."/>
            <person name="Barteri F."/>
            <person name="Castanera R."/>
            <person name="Cruz F."/>
            <person name="Dhingra A."/>
            <person name="Duval H."/>
            <person name="Fernandez I Marti A."/>
            <person name="Frias L."/>
            <person name="Galan B."/>
            <person name="Garcia J.L."/>
            <person name="Howad W."/>
            <person name="Gomez-Garrido J."/>
            <person name="Gut M."/>
            <person name="Julca I."/>
            <person name="Morata J."/>
            <person name="Puigdomenech P."/>
            <person name="Ribeca P."/>
            <person name="Rubio Cabetas M.J."/>
            <person name="Vlasova A."/>
            <person name="Wirthensohn M."/>
            <person name="Garcia-Mas J."/>
            <person name="Gabaldon T."/>
            <person name="Casacuberta J.M."/>
            <person name="Arus P."/>
        </authorList>
    </citation>
    <scope>NUCLEOTIDE SEQUENCE [LARGE SCALE GENOMIC DNA]</scope>
    <source>
        <strain evidence="3">cv. Texas</strain>
    </source>
</reference>
<sequence length="144" mass="15356">MEMCRSKVAHITGPRGEAAVGTCDLGCGAEREDGGSCWNSGGSHCTAGKLGSELSGRKRQLPWCRGGSFLPNTRKLSWPNTPSHIFRVAPSLLSVQALRGQGLTLTILACRSTKPLEENAKLKLAQFAACVLLPLAISLLFCLF</sequence>
<dbReference type="InterPro" id="IPR027417">
    <property type="entry name" value="P-loop_NTPase"/>
</dbReference>
<evidence type="ECO:0000313" key="3">
    <source>
        <dbReference type="Proteomes" id="UP000327085"/>
    </source>
</evidence>
<keyword evidence="1" id="KW-1133">Transmembrane helix</keyword>
<protein>
    <submittedName>
        <fullName evidence="2">PREDICTED: CTP synthase</fullName>
    </submittedName>
</protein>
<dbReference type="Proteomes" id="UP000327085">
    <property type="component" value="Chromosome 5"/>
</dbReference>
<evidence type="ECO:0000256" key="1">
    <source>
        <dbReference type="SAM" id="Phobius"/>
    </source>
</evidence>
<dbReference type="AlphaFoldDB" id="A0A5E4G241"/>
<dbReference type="Gramene" id="VVA33766">
    <property type="protein sequence ID" value="VVA33766"/>
    <property type="gene ID" value="Prudul26B028721"/>
</dbReference>
<dbReference type="Gene3D" id="3.40.50.300">
    <property type="entry name" value="P-loop containing nucleotide triphosphate hydrolases"/>
    <property type="match status" value="1"/>
</dbReference>
<gene>
    <name evidence="2" type="ORF">ALMOND_2B028721</name>
</gene>
<feature type="transmembrane region" description="Helical" evidence="1">
    <location>
        <begin position="124"/>
        <end position="143"/>
    </location>
</feature>